<protein>
    <recommendedName>
        <fullName evidence="4">Twin-arginine translocation signal domain-containing protein</fullName>
    </recommendedName>
</protein>
<organism evidence="2 3">
    <name type="scientific">Halarchaeum acidiphilum MH1-52-1</name>
    <dbReference type="NCBI Taxonomy" id="1261545"/>
    <lineage>
        <taxon>Archaea</taxon>
        <taxon>Methanobacteriati</taxon>
        <taxon>Methanobacteriota</taxon>
        <taxon>Stenosarchaea group</taxon>
        <taxon>Halobacteria</taxon>
        <taxon>Halobacteriales</taxon>
        <taxon>Halobacteriaceae</taxon>
    </lineage>
</organism>
<name>U2YWL5_9EURY</name>
<feature type="compositionally biased region" description="Low complexity" evidence="1">
    <location>
        <begin position="36"/>
        <end position="48"/>
    </location>
</feature>
<dbReference type="EMBL" id="BATA01000052">
    <property type="protein sequence ID" value="GAD53187.1"/>
    <property type="molecule type" value="Genomic_DNA"/>
</dbReference>
<gene>
    <name evidence="2" type="ORF">MBEHAL_1947</name>
</gene>
<evidence type="ECO:0000313" key="3">
    <source>
        <dbReference type="Proteomes" id="UP000016986"/>
    </source>
</evidence>
<dbReference type="AlphaFoldDB" id="U2YWL5"/>
<dbReference type="InterPro" id="IPR006311">
    <property type="entry name" value="TAT_signal"/>
</dbReference>
<evidence type="ECO:0000313" key="2">
    <source>
        <dbReference type="EMBL" id="GAD53187.1"/>
    </source>
</evidence>
<feature type="region of interest" description="Disordered" evidence="1">
    <location>
        <begin position="36"/>
        <end position="59"/>
    </location>
</feature>
<evidence type="ECO:0000256" key="1">
    <source>
        <dbReference type="SAM" id="MobiDB-lite"/>
    </source>
</evidence>
<reference evidence="2 3" key="1">
    <citation type="submission" date="2013-09" db="EMBL/GenBank/DDBJ databases">
        <title>Whole genome sequencing of Halarchaeum acidiphilum strain MH1-52-1.</title>
        <authorList>
            <person name="Shimane Y."/>
            <person name="Minegishi H."/>
            <person name="Nishi S."/>
            <person name="Echigo A."/>
            <person name="Shuto A."/>
            <person name="Konishi M."/>
            <person name="Ito T."/>
            <person name="Ohkuma M."/>
            <person name="Ohta Y."/>
            <person name="Nagano Y."/>
            <person name="Tsubouchi T."/>
            <person name="Mori K."/>
            <person name="Usui K."/>
            <person name="Kamekura M."/>
            <person name="Usami R."/>
            <person name="Takaki Y."/>
            <person name="Hatada Y."/>
        </authorList>
    </citation>
    <scope>NUCLEOTIDE SEQUENCE [LARGE SCALE GENOMIC DNA]</scope>
    <source>
        <strain evidence="2 3">JCM 16109</strain>
    </source>
</reference>
<keyword evidence="3" id="KW-1185">Reference proteome</keyword>
<dbReference type="SUPFAM" id="SSF110296">
    <property type="entry name" value="Oligoxyloglucan reducing end-specific cellobiohydrolase"/>
    <property type="match status" value="1"/>
</dbReference>
<dbReference type="PROSITE" id="PS51318">
    <property type="entry name" value="TAT"/>
    <property type="match status" value="1"/>
</dbReference>
<dbReference type="Proteomes" id="UP000016986">
    <property type="component" value="Unassembled WGS sequence"/>
</dbReference>
<accession>U2YWL5</accession>
<dbReference type="eggNOG" id="arCOG09128">
    <property type="taxonomic scope" value="Archaea"/>
</dbReference>
<comment type="caution">
    <text evidence="2">The sequence shown here is derived from an EMBL/GenBank/DDBJ whole genome shotgun (WGS) entry which is preliminary data.</text>
</comment>
<sequence>MLDQSAGGSGRRTFLKVAGGTAAAVGGGALVTNGVSAASDGSSESTSGSSGGSDPWTEIDSPISQTLYGVVDTTAGPHAVGKGGTILARQGGDWTAVVKHGPATRENMLKAVDVTDDGKRIWYAGSSGALGAYDVEKGMKYDYSAPHEHTSTWEGIAVTGTRESENVYISNGSGEVYDAHTNDKGCVVFDQLIKPGSGSKISAIDFQGQNVKKGFAADTSGNAFKTADASDSWKDVGVPNAQVKFYDVLTYQTSDAERVYITGGGGRLFRRDCVCNRWTPIELGSKAFRSISRNPDTGTKVVVGSAGAGYRLSGSGGWQSFDTGTSSGLNAVALTHFSDSPPVAVGASGAIVEGPTQTV</sequence>
<dbReference type="OrthoDB" id="320255at2157"/>
<evidence type="ECO:0008006" key="4">
    <source>
        <dbReference type="Google" id="ProtNLM"/>
    </source>
</evidence>
<proteinExistence type="predicted"/>
<dbReference type="RefSeq" id="WP_020221992.1">
    <property type="nucleotide sequence ID" value="NZ_BANO01000135.1"/>
</dbReference>